<dbReference type="PANTHER" id="PTHR43428">
    <property type="entry name" value="ARSENATE REDUCTASE"/>
    <property type="match status" value="1"/>
</dbReference>
<dbReference type="InterPro" id="IPR023485">
    <property type="entry name" value="Ptyr_pPase"/>
</dbReference>
<sequence>MSTTRKKILFVCVGNSCRSQMAEGFATHYARQRGLDVEIHSAGTHPAGSVHQDAIAVMREKGIDISQQSSKSVALFDLRTFDYVIAMGCLEYDICPANFHGVHEDWGIPDPIGRGLEFYRKVRDMIEERVLALFDTMIKHGNRR</sequence>
<dbReference type="Pfam" id="PF01451">
    <property type="entry name" value="LMWPc"/>
    <property type="match status" value="1"/>
</dbReference>
<dbReference type="InterPro" id="IPR036196">
    <property type="entry name" value="Ptyr_pPase_sf"/>
</dbReference>
<dbReference type="GO" id="GO:0046685">
    <property type="term" value="P:response to arsenic-containing substance"/>
    <property type="evidence" value="ECO:0007669"/>
    <property type="project" value="UniProtKB-KW"/>
</dbReference>
<proteinExistence type="predicted"/>
<dbReference type="Gene3D" id="3.40.50.2300">
    <property type="match status" value="1"/>
</dbReference>
<protein>
    <submittedName>
        <fullName evidence="3">Arsenate reductase</fullName>
    </submittedName>
</protein>
<dbReference type="SUPFAM" id="SSF52788">
    <property type="entry name" value="Phosphotyrosine protein phosphatases I"/>
    <property type="match status" value="1"/>
</dbReference>
<dbReference type="PANTHER" id="PTHR43428:SF1">
    <property type="entry name" value="ARSENATE REDUCTASE"/>
    <property type="match status" value="1"/>
</dbReference>
<reference evidence="3" key="1">
    <citation type="journal article" date="2005" name="Environ. Microbiol.">
        <title>Genetic and functional properties of uncultivated thermophilic crenarchaeotes from a subsurface gold mine as revealed by analysis of genome fragments.</title>
        <authorList>
            <person name="Nunoura T."/>
            <person name="Hirayama H."/>
            <person name="Takami H."/>
            <person name="Oida H."/>
            <person name="Nishi S."/>
            <person name="Shimamura S."/>
            <person name="Suzuki Y."/>
            <person name="Inagaki F."/>
            <person name="Takai K."/>
            <person name="Nealson K.H."/>
            <person name="Horikoshi K."/>
        </authorList>
    </citation>
    <scope>NUCLEOTIDE SEQUENCE</scope>
</reference>
<dbReference type="CDD" id="cd16345">
    <property type="entry name" value="LMWP_ArsC"/>
    <property type="match status" value="1"/>
</dbReference>
<dbReference type="SMART" id="SM00226">
    <property type="entry name" value="LMWPc"/>
    <property type="match status" value="1"/>
</dbReference>
<organism evidence="3">
    <name type="scientific">uncultured Acetothermia bacterium</name>
    <dbReference type="NCBI Taxonomy" id="236499"/>
    <lineage>
        <taxon>Bacteria</taxon>
        <taxon>Candidatus Bipolaricaulota</taxon>
        <taxon>environmental samples</taxon>
    </lineage>
</organism>
<evidence type="ECO:0000313" key="3">
    <source>
        <dbReference type="EMBL" id="BAL57767.1"/>
    </source>
</evidence>
<dbReference type="EMBL" id="AP011783">
    <property type="protein sequence ID" value="BAL57767.1"/>
    <property type="molecule type" value="Genomic_DNA"/>
</dbReference>
<name>H5SNN1_9BACT</name>
<evidence type="ECO:0000256" key="1">
    <source>
        <dbReference type="ARBA" id="ARBA00022849"/>
    </source>
</evidence>
<keyword evidence="1" id="KW-0059">Arsenical resistance</keyword>
<gene>
    <name evidence="3" type="ORF">HGMM_F52D02C46</name>
</gene>
<reference evidence="3" key="2">
    <citation type="journal article" date="2012" name="PLoS ONE">
        <title>A Deeply Branching Thermophilic Bacterium with an Ancient Acetyl-CoA Pathway Dominates a Subsurface Ecosystem.</title>
        <authorList>
            <person name="Takami H."/>
            <person name="Noguchi H."/>
            <person name="Takaki Y."/>
            <person name="Uchiyama I."/>
            <person name="Toyoda A."/>
            <person name="Nishi S."/>
            <person name="Chee G.-J."/>
            <person name="Arai W."/>
            <person name="Nunoura T."/>
            <person name="Itoh T."/>
            <person name="Hattori M."/>
            <person name="Takai K."/>
        </authorList>
    </citation>
    <scope>NUCLEOTIDE SEQUENCE</scope>
</reference>
<accession>H5SNN1</accession>
<dbReference type="AlphaFoldDB" id="H5SNN1"/>
<evidence type="ECO:0000259" key="2">
    <source>
        <dbReference type="SMART" id="SM00226"/>
    </source>
</evidence>
<feature type="domain" description="Phosphotyrosine protein phosphatase I" evidence="2">
    <location>
        <begin position="6"/>
        <end position="136"/>
    </location>
</feature>